<feature type="non-terminal residue" evidence="3">
    <location>
        <position position="1"/>
    </location>
</feature>
<evidence type="ECO:0000313" key="3">
    <source>
        <dbReference type="EMBL" id="MBK1705542.1"/>
    </source>
</evidence>
<dbReference type="GO" id="GO:0019867">
    <property type="term" value="C:outer membrane"/>
    <property type="evidence" value="ECO:0007669"/>
    <property type="project" value="InterPro"/>
</dbReference>
<evidence type="ECO:0000259" key="2">
    <source>
        <dbReference type="PROSITE" id="PS51208"/>
    </source>
</evidence>
<dbReference type="InterPro" id="IPR006315">
    <property type="entry name" value="OM_autotransptr_brl_dom"/>
</dbReference>
<reference evidence="3" key="2">
    <citation type="journal article" date="2020" name="Microorganisms">
        <title>Osmotic Adaptation and Compatible Solute Biosynthesis of Phototrophic Bacteria as Revealed from Genome Analyses.</title>
        <authorList>
            <person name="Imhoff J.F."/>
            <person name="Rahn T."/>
            <person name="Kunzel S."/>
            <person name="Keller A."/>
            <person name="Neulinger S.C."/>
        </authorList>
    </citation>
    <scope>NUCLEOTIDE SEQUENCE</scope>
    <source>
        <strain evidence="3">DSM 11080</strain>
    </source>
</reference>
<sequence>DPPAPETPSPTEELRRIAPTPNTQSTADVVGTACPQVVGSGTQFSEDCTNLLQAAGSGDATLQRETATALDAVTANQATVPLSSSRSSLSTQMQNLGSRLSALRSGAVGLSVGGLTSASLSEQPLGYSGGAASADDGGPVILGDERLGVFFNGTYNRGDRDPSANEDGFDFDSWGFTAGVDYRVMDGAAVGLALGYSENDTDIDNNGGRLDTDTFSTSLYATYFPDEHLYLDGMLTYSSNDYDQKRNIHYTLGGTPVRQTASADYDGSQWSAAVGGGYQLSNGPWSYGPTARLEYISASVDGYTEKMSNPSAPGGGWATRLDDLDQESFTSSLGFQVGRAMSMEWGVLSPQLNLNWVHEFRDDALSINGSFVADPNRNRFGIEGDRPDTDYFNGQLALSAQLPGGTSAYVYYSKIFGYRDLDVDSVGAGVRLAF</sequence>
<comment type="caution">
    <text evidence="3">The sequence shown here is derived from an EMBL/GenBank/DDBJ whole genome shotgun (WGS) entry which is preliminary data.</text>
</comment>
<dbReference type="RefSeq" id="WP_200346764.1">
    <property type="nucleotide sequence ID" value="NZ_NRSJ01000024.1"/>
</dbReference>
<dbReference type="AlphaFoldDB" id="A0AAJ0U5F6"/>
<dbReference type="InterPro" id="IPR005546">
    <property type="entry name" value="Autotransporte_beta"/>
</dbReference>
<dbReference type="Gene3D" id="2.40.128.130">
    <property type="entry name" value="Autotransporter beta-domain"/>
    <property type="match status" value="1"/>
</dbReference>
<dbReference type="Proteomes" id="UP001296776">
    <property type="component" value="Unassembled WGS sequence"/>
</dbReference>
<feature type="domain" description="Autotransporter" evidence="2">
    <location>
        <begin position="142"/>
        <end position="434"/>
    </location>
</feature>
<protein>
    <recommendedName>
        <fullName evidence="2">Autotransporter domain-containing protein</fullName>
    </recommendedName>
</protein>
<evidence type="ECO:0000256" key="1">
    <source>
        <dbReference type="SAM" id="MobiDB-lite"/>
    </source>
</evidence>
<dbReference type="EMBL" id="NRSJ01000024">
    <property type="protein sequence ID" value="MBK1705542.1"/>
    <property type="molecule type" value="Genomic_DNA"/>
</dbReference>
<accession>A0AAJ0U5F6</accession>
<keyword evidence="4" id="KW-1185">Reference proteome</keyword>
<reference evidence="3" key="1">
    <citation type="submission" date="2017-08" db="EMBL/GenBank/DDBJ databases">
        <authorList>
            <person name="Imhoff J.F."/>
            <person name="Rahn T."/>
            <person name="Kuenzel S."/>
            <person name="Neulinger S.C."/>
        </authorList>
    </citation>
    <scope>NUCLEOTIDE SEQUENCE</scope>
    <source>
        <strain evidence="3">DSM 11080</strain>
    </source>
</reference>
<dbReference type="NCBIfam" id="TIGR01414">
    <property type="entry name" value="autotrans_barl"/>
    <property type="match status" value="1"/>
</dbReference>
<feature type="region of interest" description="Disordered" evidence="1">
    <location>
        <begin position="1"/>
        <end position="28"/>
    </location>
</feature>
<dbReference type="SMART" id="SM00869">
    <property type="entry name" value="Autotransporter"/>
    <property type="match status" value="1"/>
</dbReference>
<dbReference type="SUPFAM" id="SSF103515">
    <property type="entry name" value="Autotransporter"/>
    <property type="match status" value="1"/>
</dbReference>
<gene>
    <name evidence="3" type="ORF">CKO40_13520</name>
</gene>
<dbReference type="Pfam" id="PF03797">
    <property type="entry name" value="Autotransporter"/>
    <property type="match status" value="1"/>
</dbReference>
<proteinExistence type="predicted"/>
<organism evidence="3 4">
    <name type="scientific">Halochromatium glycolicum</name>
    <dbReference type="NCBI Taxonomy" id="85075"/>
    <lineage>
        <taxon>Bacteria</taxon>
        <taxon>Pseudomonadati</taxon>
        <taxon>Pseudomonadota</taxon>
        <taxon>Gammaproteobacteria</taxon>
        <taxon>Chromatiales</taxon>
        <taxon>Chromatiaceae</taxon>
        <taxon>Halochromatium</taxon>
    </lineage>
</organism>
<evidence type="ECO:0000313" key="4">
    <source>
        <dbReference type="Proteomes" id="UP001296776"/>
    </source>
</evidence>
<name>A0AAJ0U5F6_9GAMM</name>
<dbReference type="PROSITE" id="PS51208">
    <property type="entry name" value="AUTOTRANSPORTER"/>
    <property type="match status" value="1"/>
</dbReference>
<dbReference type="InterPro" id="IPR036709">
    <property type="entry name" value="Autotransporte_beta_dom_sf"/>
</dbReference>